<evidence type="ECO:0000313" key="3">
    <source>
        <dbReference type="EMBL" id="MBE9105749.1"/>
    </source>
</evidence>
<accession>A0ABR9TZC1</accession>
<evidence type="ECO:0000313" key="4">
    <source>
        <dbReference type="Proteomes" id="UP000647836"/>
    </source>
</evidence>
<feature type="region of interest" description="Disordered" evidence="2">
    <location>
        <begin position="558"/>
        <end position="578"/>
    </location>
</feature>
<protein>
    <submittedName>
        <fullName evidence="3">NAD(P)-binding domain-containing protein</fullName>
    </submittedName>
</protein>
<gene>
    <name evidence="3" type="ORF">IQ229_12575</name>
</gene>
<dbReference type="PANTHER" id="PTHR43539:SF23">
    <property type="entry name" value="FAD-DEPENDENT OXIDOREDUCTASE DOMAIN-CONTAINING PROTEIN 2"/>
    <property type="match status" value="1"/>
</dbReference>
<sequence>METNIKTFKYIIVGAGPGGLQMGYFLKKNDRDYIILEKNGTAGSFFAEQPRHRKLISINKKYNYFTEDEFNWRHDWNSLLSDDPSMRFTSYTEELFADADILYQYLQDFANHFKLNISYNVAVTKIKKDIDGDFLLLTSTGQIYKCQVLLLGLGAVAPMIPNDIEGIELTMGYEDHPLDIELYRNKRIGILGQGNSAFETAEYLSGVAAFVHILAKQPVKFAWETHFVGDVRAVNNNIFDMYQLKSLHAVLNPRVKRISKISENTLQTNHEYDYPNASIPGTLKLTREYDFIIRCTGWKWVNDNIFDDEIKPQTWKRGKYAQITPSWESVNVSNLFFIGGAMQGNDRQASSGFIHGFRYNIRTLFHLLEERFESIPYPRKTFETLNWEEFLDWMYQRFSISAALFQLYGVLCDVLVISEGLKQATLYQELPLQQVQQLNFGNQHVLIMTLEFGFDKFDESSITFLGPSDPLDTSCAAFLHPVIRHMHKGVTDEFHFGDSLLARWDRPHGTGGAVMSYHYTFQKWLESKLGLNLNLPEPIEGGPYHKWSEEEIRKWRESNAVNTSSDSNTSSHPCKRPI</sequence>
<dbReference type="EMBL" id="JADEXF010000362">
    <property type="protein sequence ID" value="MBE9105749.1"/>
    <property type="molecule type" value="Genomic_DNA"/>
</dbReference>
<dbReference type="RefSeq" id="WP_194044136.1">
    <property type="nucleotide sequence ID" value="NZ_JADEXF010000362.1"/>
</dbReference>
<dbReference type="Pfam" id="PF13738">
    <property type="entry name" value="Pyr_redox_3"/>
    <property type="match status" value="1"/>
</dbReference>
<dbReference type="InterPro" id="IPR036188">
    <property type="entry name" value="FAD/NAD-bd_sf"/>
</dbReference>
<dbReference type="Gene3D" id="3.50.50.60">
    <property type="entry name" value="FAD/NAD(P)-binding domain"/>
    <property type="match status" value="2"/>
</dbReference>
<dbReference type="PANTHER" id="PTHR43539">
    <property type="entry name" value="FLAVIN-BINDING MONOOXYGENASE-LIKE PROTEIN (AFU_ORTHOLOGUE AFUA_4G09220)"/>
    <property type="match status" value="1"/>
</dbReference>
<proteinExistence type="predicted"/>
<reference evidence="3 4" key="1">
    <citation type="submission" date="2020-10" db="EMBL/GenBank/DDBJ databases">
        <authorList>
            <person name="Castelo-Branco R."/>
            <person name="Eusebio N."/>
            <person name="Adriana R."/>
            <person name="Vieira A."/>
            <person name="Brugerolle De Fraissinette N."/>
            <person name="Rezende De Castro R."/>
            <person name="Schneider M.P."/>
            <person name="Vasconcelos V."/>
            <person name="Leao P.N."/>
        </authorList>
    </citation>
    <scope>NUCLEOTIDE SEQUENCE [LARGE SCALE GENOMIC DNA]</scope>
    <source>
        <strain evidence="3 4">LEGE 07299</strain>
    </source>
</reference>
<dbReference type="SUPFAM" id="SSF51905">
    <property type="entry name" value="FAD/NAD(P)-binding domain"/>
    <property type="match status" value="1"/>
</dbReference>
<feature type="compositionally biased region" description="Polar residues" evidence="2">
    <location>
        <begin position="559"/>
        <end position="572"/>
    </location>
</feature>
<name>A0ABR9TZC1_9NOSO</name>
<dbReference type="InterPro" id="IPR050982">
    <property type="entry name" value="Auxin_biosynth/cation_transpt"/>
</dbReference>
<evidence type="ECO:0000256" key="1">
    <source>
        <dbReference type="ARBA" id="ARBA00023002"/>
    </source>
</evidence>
<keyword evidence="4" id="KW-1185">Reference proteome</keyword>
<keyword evidence="1" id="KW-0560">Oxidoreductase</keyword>
<dbReference type="Proteomes" id="UP000647836">
    <property type="component" value="Unassembled WGS sequence"/>
</dbReference>
<organism evidence="3 4">
    <name type="scientific">Nostoc cf. edaphicum LEGE 07299</name>
    <dbReference type="NCBI Taxonomy" id="2777974"/>
    <lineage>
        <taxon>Bacteria</taxon>
        <taxon>Bacillati</taxon>
        <taxon>Cyanobacteriota</taxon>
        <taxon>Cyanophyceae</taxon>
        <taxon>Nostocales</taxon>
        <taxon>Nostocaceae</taxon>
        <taxon>Nostoc</taxon>
    </lineage>
</organism>
<evidence type="ECO:0000256" key="2">
    <source>
        <dbReference type="SAM" id="MobiDB-lite"/>
    </source>
</evidence>
<comment type="caution">
    <text evidence="3">The sequence shown here is derived from an EMBL/GenBank/DDBJ whole genome shotgun (WGS) entry which is preliminary data.</text>
</comment>